<evidence type="ECO:0000259" key="13">
    <source>
        <dbReference type="PROSITE" id="PS51292"/>
    </source>
</evidence>
<keyword evidence="8 11" id="KW-1133">Transmembrane helix</keyword>
<sequence>MAATKDDDEVDDEELCALLASSGNAVKHDVTDGTCETTKNELLGENKTTAEPTFNHVLLTETDVKFDKPTCRICQGTKNGRGRNRLVAPCGCKGSTEYVHKKCLRKWCATKKASECEICQNPYQPRFLQPPSLPKRDEDSLVSSSMLLCLLIGVFSVSVYLLIAHLYAVDFEFSGDCWLLLFLVIASLLGLVTFLAWFTRNFARIAHSRRQQLREANRTIPMNVVTSEPGTDV</sequence>
<reference evidence="14" key="1">
    <citation type="submission" date="2021-10" db="EMBL/GenBank/DDBJ databases">
        <title>Tropical sea cucumber genome reveals ecological adaptation and Cuvierian tubules defense mechanism.</title>
        <authorList>
            <person name="Chen T."/>
        </authorList>
    </citation>
    <scope>NUCLEOTIDE SEQUENCE</scope>
    <source>
        <strain evidence="14">Nanhai2018</strain>
        <tissue evidence="14">Muscle</tissue>
    </source>
</reference>
<dbReference type="InterPro" id="IPR011016">
    <property type="entry name" value="Znf_RING-CH"/>
</dbReference>
<evidence type="ECO:0000256" key="5">
    <source>
        <dbReference type="ARBA" id="ARBA00022771"/>
    </source>
</evidence>
<dbReference type="SMART" id="SM00744">
    <property type="entry name" value="RINGv"/>
    <property type="match status" value="1"/>
</dbReference>
<evidence type="ECO:0000256" key="1">
    <source>
        <dbReference type="ARBA" id="ARBA00004141"/>
    </source>
</evidence>
<feature type="domain" description="RING-type" evidence="12">
    <location>
        <begin position="71"/>
        <end position="120"/>
    </location>
</feature>
<evidence type="ECO:0000256" key="3">
    <source>
        <dbReference type="ARBA" id="ARBA00022692"/>
    </source>
</evidence>
<evidence type="ECO:0000256" key="6">
    <source>
        <dbReference type="ARBA" id="ARBA00022786"/>
    </source>
</evidence>
<dbReference type="CDD" id="cd16495">
    <property type="entry name" value="RING_CH-C4HC3_MARCH"/>
    <property type="match status" value="1"/>
</dbReference>
<dbReference type="InterPro" id="IPR001841">
    <property type="entry name" value="Znf_RING"/>
</dbReference>
<dbReference type="PROSITE" id="PS51292">
    <property type="entry name" value="ZF_RING_CH"/>
    <property type="match status" value="1"/>
</dbReference>
<keyword evidence="3 11" id="KW-0812">Transmembrane</keyword>
<accession>A0A9Q1HJP3</accession>
<evidence type="ECO:0000259" key="12">
    <source>
        <dbReference type="PROSITE" id="PS50089"/>
    </source>
</evidence>
<evidence type="ECO:0000256" key="11">
    <source>
        <dbReference type="SAM" id="Phobius"/>
    </source>
</evidence>
<evidence type="ECO:0000313" key="14">
    <source>
        <dbReference type="EMBL" id="KAJ8047581.1"/>
    </source>
</evidence>
<feature type="domain" description="RING-CH-type" evidence="13">
    <location>
        <begin position="63"/>
        <end position="126"/>
    </location>
</feature>
<keyword evidence="4" id="KW-0479">Metal-binding</keyword>
<name>A0A9Q1HJP3_HOLLE</name>
<keyword evidence="6" id="KW-0833">Ubl conjugation pathway</keyword>
<dbReference type="EMBL" id="JAIZAY010000002">
    <property type="protein sequence ID" value="KAJ8047581.1"/>
    <property type="molecule type" value="Genomic_DNA"/>
</dbReference>
<dbReference type="InterPro" id="IPR013083">
    <property type="entry name" value="Znf_RING/FYVE/PHD"/>
</dbReference>
<dbReference type="GO" id="GO:0016020">
    <property type="term" value="C:membrane"/>
    <property type="evidence" value="ECO:0007669"/>
    <property type="project" value="UniProtKB-SubCell"/>
</dbReference>
<dbReference type="OrthoDB" id="264354at2759"/>
<gene>
    <name evidence="14" type="ORF">HOLleu_06617</name>
</gene>
<evidence type="ECO:0000256" key="8">
    <source>
        <dbReference type="ARBA" id="ARBA00022989"/>
    </source>
</evidence>
<evidence type="ECO:0000256" key="4">
    <source>
        <dbReference type="ARBA" id="ARBA00022723"/>
    </source>
</evidence>
<keyword evidence="2" id="KW-0808">Transferase</keyword>
<dbReference type="PANTHER" id="PTHR46065">
    <property type="entry name" value="E3 UBIQUITIN-PROTEIN LIGASE MARCH 2/3 FAMILY MEMBER"/>
    <property type="match status" value="1"/>
</dbReference>
<evidence type="ECO:0000256" key="10">
    <source>
        <dbReference type="PROSITE-ProRule" id="PRU00175"/>
    </source>
</evidence>
<protein>
    <submittedName>
        <fullName evidence="14">ERAD-associated E3 ubiquitin-protein ligase DOA10</fullName>
    </submittedName>
</protein>
<organism evidence="14 15">
    <name type="scientific">Holothuria leucospilota</name>
    <name type="common">Black long sea cucumber</name>
    <name type="synonym">Mertensiothuria leucospilota</name>
    <dbReference type="NCBI Taxonomy" id="206669"/>
    <lineage>
        <taxon>Eukaryota</taxon>
        <taxon>Metazoa</taxon>
        <taxon>Echinodermata</taxon>
        <taxon>Eleutherozoa</taxon>
        <taxon>Echinozoa</taxon>
        <taxon>Holothuroidea</taxon>
        <taxon>Aspidochirotacea</taxon>
        <taxon>Aspidochirotida</taxon>
        <taxon>Holothuriidae</taxon>
        <taxon>Holothuria</taxon>
    </lineage>
</organism>
<evidence type="ECO:0000256" key="9">
    <source>
        <dbReference type="ARBA" id="ARBA00023136"/>
    </source>
</evidence>
<keyword evidence="7" id="KW-0862">Zinc</keyword>
<feature type="transmembrane region" description="Helical" evidence="11">
    <location>
        <begin position="179"/>
        <end position="199"/>
    </location>
</feature>
<keyword evidence="5 10" id="KW-0863">Zinc-finger</keyword>
<evidence type="ECO:0000256" key="2">
    <source>
        <dbReference type="ARBA" id="ARBA00022679"/>
    </source>
</evidence>
<dbReference type="PROSITE" id="PS50089">
    <property type="entry name" value="ZF_RING_2"/>
    <property type="match status" value="1"/>
</dbReference>
<dbReference type="Pfam" id="PF12906">
    <property type="entry name" value="RINGv"/>
    <property type="match status" value="1"/>
</dbReference>
<proteinExistence type="predicted"/>
<keyword evidence="15" id="KW-1185">Reference proteome</keyword>
<dbReference type="SUPFAM" id="SSF57850">
    <property type="entry name" value="RING/U-box"/>
    <property type="match status" value="1"/>
</dbReference>
<dbReference type="Gene3D" id="3.30.40.10">
    <property type="entry name" value="Zinc/RING finger domain, C3HC4 (zinc finger)"/>
    <property type="match status" value="1"/>
</dbReference>
<comment type="subcellular location">
    <subcellularLocation>
        <location evidence="1">Membrane</location>
        <topology evidence="1">Multi-pass membrane protein</topology>
    </subcellularLocation>
</comment>
<keyword evidence="9 11" id="KW-0472">Membrane</keyword>
<evidence type="ECO:0000256" key="7">
    <source>
        <dbReference type="ARBA" id="ARBA00022833"/>
    </source>
</evidence>
<dbReference type="Proteomes" id="UP001152320">
    <property type="component" value="Chromosome 2"/>
</dbReference>
<evidence type="ECO:0000313" key="15">
    <source>
        <dbReference type="Proteomes" id="UP001152320"/>
    </source>
</evidence>
<dbReference type="PANTHER" id="PTHR46065:SF3">
    <property type="entry name" value="FI20425P1"/>
    <property type="match status" value="1"/>
</dbReference>
<dbReference type="GO" id="GO:0008270">
    <property type="term" value="F:zinc ion binding"/>
    <property type="evidence" value="ECO:0007669"/>
    <property type="project" value="UniProtKB-KW"/>
</dbReference>
<dbReference type="AlphaFoldDB" id="A0A9Q1HJP3"/>
<dbReference type="GO" id="GO:0016740">
    <property type="term" value="F:transferase activity"/>
    <property type="evidence" value="ECO:0007669"/>
    <property type="project" value="UniProtKB-KW"/>
</dbReference>
<feature type="transmembrane region" description="Helical" evidence="11">
    <location>
        <begin position="145"/>
        <end position="167"/>
    </location>
</feature>
<comment type="caution">
    <text evidence="14">The sequence shown here is derived from an EMBL/GenBank/DDBJ whole genome shotgun (WGS) entry which is preliminary data.</text>
</comment>